<dbReference type="GO" id="GO:0000271">
    <property type="term" value="P:polysaccharide biosynthetic process"/>
    <property type="evidence" value="ECO:0007669"/>
    <property type="project" value="TreeGrafter"/>
</dbReference>
<evidence type="ECO:0008006" key="4">
    <source>
        <dbReference type="Google" id="ProtNLM"/>
    </source>
</evidence>
<dbReference type="AlphaFoldDB" id="A0A554JB89"/>
<dbReference type="InterPro" id="IPR015422">
    <property type="entry name" value="PyrdxlP-dep_Trfase_small"/>
</dbReference>
<protein>
    <recommendedName>
        <fullName evidence="4">DegT/DnrJ/EryC1/StrS family aminotransferase</fullName>
    </recommendedName>
</protein>
<dbReference type="PIRSF" id="PIRSF000390">
    <property type="entry name" value="PLP_StrS"/>
    <property type="match status" value="1"/>
</dbReference>
<sequence>MSFKPSQQIGVGCADISANEKRYVNEALDSNRLSHGKFLTKFETDFAAAHQTKYAMFCNSGTSALQVALHALKDKYGWSDDDEVLVPAVTFIATSNVVIQNRLKPVFVDIEPDYYEIDPTKIEAKITKRTRAIMPVHLFGQPCEMEPILAIAKKHNLKIVEDSCETMFVSYQGQPTGSWGDISCFSTYVAHLLVTGVGGFACTSDEDLAVRIKSLMNHGRDGIYLHIDDDKNKDNQQLFDLVARRFRFINVGYSYRGTELEGALGVGQMEIWPEVLAKRQANAAKLIAGLQKHETAGRLQLPKIRPETEHAFMMFPIVLKQDKSTSRYRDQLVNYLEEHKIETRPMLPLLNQPVYIELFGNLEPDYPVAQWVNNNGFYIGCHQALTEDEIDYIIQTFDQYFEEQNHEPTKI</sequence>
<dbReference type="InterPro" id="IPR015424">
    <property type="entry name" value="PyrdxlP-dep_Trfase"/>
</dbReference>
<dbReference type="Gene3D" id="3.90.1150.10">
    <property type="entry name" value="Aspartate Aminotransferase, domain 1"/>
    <property type="match status" value="1"/>
</dbReference>
<dbReference type="SUPFAM" id="SSF53383">
    <property type="entry name" value="PLP-dependent transferases"/>
    <property type="match status" value="1"/>
</dbReference>
<dbReference type="InterPro" id="IPR015421">
    <property type="entry name" value="PyrdxlP-dep_Trfase_major"/>
</dbReference>
<dbReference type="Pfam" id="PF01041">
    <property type="entry name" value="DegT_DnrJ_EryC1"/>
    <property type="match status" value="1"/>
</dbReference>
<comment type="caution">
    <text evidence="2">The sequence shown here is derived from an EMBL/GenBank/DDBJ whole genome shotgun (WGS) entry which is preliminary data.</text>
</comment>
<evidence type="ECO:0000313" key="3">
    <source>
        <dbReference type="Proteomes" id="UP000316253"/>
    </source>
</evidence>
<dbReference type="GO" id="GO:0008483">
    <property type="term" value="F:transaminase activity"/>
    <property type="evidence" value="ECO:0007669"/>
    <property type="project" value="TreeGrafter"/>
</dbReference>
<dbReference type="Proteomes" id="UP000316253">
    <property type="component" value="Unassembled WGS sequence"/>
</dbReference>
<dbReference type="InterPro" id="IPR000653">
    <property type="entry name" value="DegT/StrS_aminotransferase"/>
</dbReference>
<gene>
    <name evidence="2" type="ORF">CEO22_411</name>
</gene>
<evidence type="ECO:0000256" key="1">
    <source>
        <dbReference type="RuleBase" id="RU004508"/>
    </source>
</evidence>
<dbReference type="Gene3D" id="3.40.640.10">
    <property type="entry name" value="Type I PLP-dependent aspartate aminotransferase-like (Major domain)"/>
    <property type="match status" value="1"/>
</dbReference>
<dbReference type="EMBL" id="VMFD01000034">
    <property type="protein sequence ID" value="TSC65637.1"/>
    <property type="molecule type" value="Genomic_DNA"/>
</dbReference>
<comment type="similarity">
    <text evidence="1">Belongs to the DegT/DnrJ/EryC1 family.</text>
</comment>
<dbReference type="GO" id="GO:0030170">
    <property type="term" value="F:pyridoxal phosphate binding"/>
    <property type="evidence" value="ECO:0007669"/>
    <property type="project" value="TreeGrafter"/>
</dbReference>
<dbReference type="PANTHER" id="PTHR30244:SF34">
    <property type="entry name" value="DTDP-4-AMINO-4,6-DIDEOXYGALACTOSE TRANSAMINASE"/>
    <property type="match status" value="1"/>
</dbReference>
<organism evidence="2 3">
    <name type="scientific">Candidatus Berkelbacteria bacterium Gr01-1014_85</name>
    <dbReference type="NCBI Taxonomy" id="2017150"/>
    <lineage>
        <taxon>Bacteria</taxon>
        <taxon>Candidatus Berkelbacteria</taxon>
    </lineage>
</organism>
<name>A0A554JB89_9BACT</name>
<proteinExistence type="inferred from homology"/>
<dbReference type="PANTHER" id="PTHR30244">
    <property type="entry name" value="TRANSAMINASE"/>
    <property type="match status" value="1"/>
</dbReference>
<evidence type="ECO:0000313" key="2">
    <source>
        <dbReference type="EMBL" id="TSC65637.1"/>
    </source>
</evidence>
<reference evidence="2 3" key="1">
    <citation type="submission" date="2017-08" db="EMBL/GenBank/DDBJ databases">
        <title>Mechanisms for carbon and nitrogen cycling indicate functional differentiation within the Candidate Phyla Radiation.</title>
        <authorList>
            <person name="Danczak R.E."/>
            <person name="Johnston M.D."/>
            <person name="Kenah C."/>
            <person name="Slattery M."/>
            <person name="Wrighton K.C."/>
            <person name="Wilkins M.J."/>
        </authorList>
    </citation>
    <scope>NUCLEOTIDE SEQUENCE [LARGE SCALE GENOMIC DNA]</scope>
    <source>
        <strain evidence="2">Gr01-1014_85</strain>
    </source>
</reference>
<dbReference type="CDD" id="cd00616">
    <property type="entry name" value="AHBA_syn"/>
    <property type="match status" value="1"/>
</dbReference>
<keyword evidence="1" id="KW-0663">Pyridoxal phosphate</keyword>
<accession>A0A554JB89</accession>